<sequence>MKKELSKQTSDSGEQFTKDREYPGITQKICIFCRCHQNISSLMSCVACGMAYHSRCMAIYIQPSALRHSTLSVEERKRIDKVVADVADCLSCQNASINFCRDETFDIDCRCRVCTEPELVLSYRKKVLFLMLKDQVRLDDYVPRVVNKHTYVKDKGTAFSEVVKEKPKLIKRKLIRRIKGAQTPTLTRTSSRINGVAGFPEDLNPEQQKH</sequence>
<reference evidence="1 2" key="1">
    <citation type="submission" date="2012-05" db="EMBL/GenBank/DDBJ databases">
        <title>Recombination and specialization in a pathogen metapopulation.</title>
        <authorList>
            <person name="Gardiner A."/>
            <person name="Kemen E."/>
            <person name="Schultz-Larsen T."/>
            <person name="MacLean D."/>
            <person name="Van Oosterhout C."/>
            <person name="Jones J.D.G."/>
        </authorList>
    </citation>
    <scope>NUCLEOTIDE SEQUENCE [LARGE SCALE GENOMIC DNA]</scope>
    <source>
        <strain evidence="1 2">Ac Nc2</strain>
    </source>
</reference>
<dbReference type="SUPFAM" id="SSF57903">
    <property type="entry name" value="FYVE/PHD zinc finger"/>
    <property type="match status" value="1"/>
</dbReference>
<proteinExistence type="predicted"/>
<organism evidence="1 2">
    <name type="scientific">Albugo candida</name>
    <dbReference type="NCBI Taxonomy" id="65357"/>
    <lineage>
        <taxon>Eukaryota</taxon>
        <taxon>Sar</taxon>
        <taxon>Stramenopiles</taxon>
        <taxon>Oomycota</taxon>
        <taxon>Peronosporomycetes</taxon>
        <taxon>Albuginales</taxon>
        <taxon>Albuginaceae</taxon>
        <taxon>Albugo</taxon>
    </lineage>
</organism>
<dbReference type="EMBL" id="CAIX01000142">
    <property type="protein sequence ID" value="CCI46827.1"/>
    <property type="molecule type" value="Genomic_DNA"/>
</dbReference>
<keyword evidence="2" id="KW-1185">Reference proteome</keyword>
<comment type="caution">
    <text evidence="1">The sequence shown here is derived from an EMBL/GenBank/DDBJ whole genome shotgun (WGS) entry which is preliminary data.</text>
</comment>
<evidence type="ECO:0000313" key="1">
    <source>
        <dbReference type="EMBL" id="CCI46827.1"/>
    </source>
</evidence>
<accession>A0A024GJY9</accession>
<dbReference type="AlphaFoldDB" id="A0A024GJY9"/>
<dbReference type="InterPro" id="IPR011011">
    <property type="entry name" value="Znf_FYVE_PHD"/>
</dbReference>
<dbReference type="InParanoid" id="A0A024GJY9"/>
<name>A0A024GJY9_9STRA</name>
<evidence type="ECO:0000313" key="2">
    <source>
        <dbReference type="Proteomes" id="UP000053237"/>
    </source>
</evidence>
<gene>
    <name evidence="1" type="ORF">BN9_077820</name>
</gene>
<protein>
    <submittedName>
        <fullName evidence="1">Uncharacterized protein</fullName>
    </submittedName>
</protein>
<dbReference type="Proteomes" id="UP000053237">
    <property type="component" value="Unassembled WGS sequence"/>
</dbReference>